<dbReference type="InterPro" id="IPR014606">
    <property type="entry name" value="Heptose_7-P_kinase"/>
</dbReference>
<evidence type="ECO:0000256" key="2">
    <source>
        <dbReference type="ARBA" id="ARBA00022741"/>
    </source>
</evidence>
<dbReference type="InterPro" id="IPR006204">
    <property type="entry name" value="GHMP_kinase_N_dom"/>
</dbReference>
<comment type="caution">
    <text evidence="8">The sequence shown here is derived from an EMBL/GenBank/DDBJ whole genome shotgun (WGS) entry which is preliminary data.</text>
</comment>
<dbReference type="InterPro" id="IPR013750">
    <property type="entry name" value="GHMP_kinase_C_dom"/>
</dbReference>
<dbReference type="InterPro" id="IPR052203">
    <property type="entry name" value="GHMP_Kinase-Related"/>
</dbReference>
<keyword evidence="3" id="KW-0418">Kinase</keyword>
<dbReference type="SUPFAM" id="SSF54211">
    <property type="entry name" value="Ribosomal protein S5 domain 2-like"/>
    <property type="match status" value="1"/>
</dbReference>
<comment type="similarity">
    <text evidence="5">Belongs to the GHMP kinase family.</text>
</comment>
<keyword evidence="1" id="KW-0808">Transferase</keyword>
<evidence type="ECO:0000256" key="1">
    <source>
        <dbReference type="ARBA" id="ARBA00022679"/>
    </source>
</evidence>
<dbReference type="STRING" id="1856405.BFC17_21125"/>
<accession>A0A1E8FDP2</accession>
<keyword evidence="2" id="KW-0547">Nucleotide-binding</keyword>
<evidence type="ECO:0000259" key="7">
    <source>
        <dbReference type="Pfam" id="PF08544"/>
    </source>
</evidence>
<proteinExistence type="inferred from homology"/>
<reference evidence="8 9" key="1">
    <citation type="submission" date="2016-09" db="EMBL/GenBank/DDBJ databases">
        <title>Alteromonas lipolytica, a new species isolated from sea water.</title>
        <authorList>
            <person name="Wu Y.-H."/>
            <person name="Cheng H."/>
            <person name="Xu X.-W."/>
        </authorList>
    </citation>
    <scope>NUCLEOTIDE SEQUENCE [LARGE SCALE GENOMIC DNA]</scope>
    <source>
        <strain evidence="8 9">JW12</strain>
    </source>
</reference>
<evidence type="ECO:0000313" key="8">
    <source>
        <dbReference type="EMBL" id="OFI34055.1"/>
    </source>
</evidence>
<keyword evidence="9" id="KW-1185">Reference proteome</keyword>
<dbReference type="Gene3D" id="3.30.230.120">
    <property type="match status" value="1"/>
</dbReference>
<dbReference type="PANTHER" id="PTHR32463">
    <property type="entry name" value="L-FUCOSE KINASE"/>
    <property type="match status" value="1"/>
</dbReference>
<dbReference type="GO" id="GO:0005524">
    <property type="term" value="F:ATP binding"/>
    <property type="evidence" value="ECO:0007669"/>
    <property type="project" value="UniProtKB-KW"/>
</dbReference>
<feature type="domain" description="GHMP kinase C-terminal" evidence="7">
    <location>
        <begin position="243"/>
        <end position="321"/>
    </location>
</feature>
<feature type="domain" description="GHMP kinase N-terminal" evidence="6">
    <location>
        <begin position="82"/>
        <end position="168"/>
    </location>
</feature>
<dbReference type="InterPro" id="IPR020568">
    <property type="entry name" value="Ribosomal_Su5_D2-typ_SF"/>
</dbReference>
<dbReference type="PRINTS" id="PR00960">
    <property type="entry name" value="LMBPPROTEIN"/>
</dbReference>
<dbReference type="Proteomes" id="UP000176037">
    <property type="component" value="Unassembled WGS sequence"/>
</dbReference>
<dbReference type="PANTHER" id="PTHR32463:SF0">
    <property type="entry name" value="L-FUCOSE KINASE"/>
    <property type="match status" value="1"/>
</dbReference>
<dbReference type="AlphaFoldDB" id="A0A1E8FDP2"/>
<evidence type="ECO:0000259" key="6">
    <source>
        <dbReference type="Pfam" id="PF00288"/>
    </source>
</evidence>
<dbReference type="GO" id="GO:0050201">
    <property type="term" value="F:fucokinase activity"/>
    <property type="evidence" value="ECO:0007669"/>
    <property type="project" value="TreeGrafter"/>
</dbReference>
<evidence type="ECO:0000313" key="9">
    <source>
        <dbReference type="Proteomes" id="UP000176037"/>
    </source>
</evidence>
<evidence type="ECO:0000256" key="5">
    <source>
        <dbReference type="ARBA" id="ARBA00038121"/>
    </source>
</evidence>
<dbReference type="Pfam" id="PF08544">
    <property type="entry name" value="GHMP_kinases_C"/>
    <property type="match status" value="1"/>
</dbReference>
<dbReference type="SUPFAM" id="SSF55060">
    <property type="entry name" value="GHMP Kinase, C-terminal domain"/>
    <property type="match status" value="1"/>
</dbReference>
<evidence type="ECO:0000256" key="4">
    <source>
        <dbReference type="ARBA" id="ARBA00022840"/>
    </source>
</evidence>
<dbReference type="EMBL" id="MJIC01000014">
    <property type="protein sequence ID" value="OFI34055.1"/>
    <property type="molecule type" value="Genomic_DNA"/>
</dbReference>
<dbReference type="Pfam" id="PF00288">
    <property type="entry name" value="GHMP_kinases_N"/>
    <property type="match status" value="1"/>
</dbReference>
<sequence>MIVRSKAPLRIGLAGGGTDVSPYSDKYGGYILNVTLDMFAYATIQTRDDGKVHFNAQDIEQTFESDALPELALDDTLILHKAIYNRVVRDYNQGEPLAIDVITHSDAPPGSGLGSSSTMVVAILAAYRELLKLPLGEYDLAHLAYEIEREDCKLSGGKQDQYAATFGGFNFMEFHEDRVLVNPLRIRTDIQNELESQIVLYFTGVSRDSGKIIDDQIKASSSSESKDKSLYALHAVKQSAFEMKECLLRNDIEGMSNVLKSAWLAKKSTSASISNSYIEEVAQLAIDHGAKSLKLSGAGGGGFMMMFVDPIHKQPLIKALKQTSGQVHSFQFTNFGVTAWTV</sequence>
<evidence type="ECO:0000256" key="3">
    <source>
        <dbReference type="ARBA" id="ARBA00022777"/>
    </source>
</evidence>
<dbReference type="GO" id="GO:0042352">
    <property type="term" value="P:GDP-L-fucose salvage"/>
    <property type="evidence" value="ECO:0007669"/>
    <property type="project" value="TreeGrafter"/>
</dbReference>
<dbReference type="PIRSF" id="PIRSF036406">
    <property type="entry name" value="Hept_kin"/>
    <property type="match status" value="1"/>
</dbReference>
<dbReference type="OrthoDB" id="9812992at2"/>
<name>A0A1E8FDP2_9ALTE</name>
<protein>
    <submittedName>
        <fullName evidence="8">Dehydrogenase</fullName>
    </submittedName>
</protein>
<keyword evidence="4" id="KW-0067">ATP-binding</keyword>
<gene>
    <name evidence="8" type="ORF">BFC17_21125</name>
</gene>
<organism evidence="8 9">
    <name type="scientific">Alteromonas lipolytica</name>
    <dbReference type="NCBI Taxonomy" id="1856405"/>
    <lineage>
        <taxon>Bacteria</taxon>
        <taxon>Pseudomonadati</taxon>
        <taxon>Pseudomonadota</taxon>
        <taxon>Gammaproteobacteria</taxon>
        <taxon>Alteromonadales</taxon>
        <taxon>Alteromonadaceae</taxon>
        <taxon>Alteromonas/Salinimonas group</taxon>
        <taxon>Alteromonas</taxon>
    </lineage>
</organism>
<dbReference type="RefSeq" id="WP_070176983.1">
    <property type="nucleotide sequence ID" value="NZ_BMJR01000003.1"/>
</dbReference>
<dbReference type="InterPro" id="IPR036554">
    <property type="entry name" value="GHMP_kinase_C_sf"/>
</dbReference>
<dbReference type="InterPro" id="IPR001174">
    <property type="entry name" value="HddA/FKP"/>
</dbReference>